<organism evidence="2 3">
    <name type="scientific">Araneus ventricosus</name>
    <name type="common">Orbweaver spider</name>
    <name type="synonym">Epeira ventricosa</name>
    <dbReference type="NCBI Taxonomy" id="182803"/>
    <lineage>
        <taxon>Eukaryota</taxon>
        <taxon>Metazoa</taxon>
        <taxon>Ecdysozoa</taxon>
        <taxon>Arthropoda</taxon>
        <taxon>Chelicerata</taxon>
        <taxon>Arachnida</taxon>
        <taxon>Araneae</taxon>
        <taxon>Araneomorphae</taxon>
        <taxon>Entelegynae</taxon>
        <taxon>Araneoidea</taxon>
        <taxon>Araneidae</taxon>
        <taxon>Araneus</taxon>
    </lineage>
</organism>
<protein>
    <submittedName>
        <fullName evidence="2">Uncharacterized protein</fullName>
    </submittedName>
</protein>
<keyword evidence="3" id="KW-1185">Reference proteome</keyword>
<name>A0A4Y2F3E9_ARAVE</name>
<evidence type="ECO:0000313" key="3">
    <source>
        <dbReference type="Proteomes" id="UP000499080"/>
    </source>
</evidence>
<evidence type="ECO:0000313" key="2">
    <source>
        <dbReference type="EMBL" id="GBM36060.1"/>
    </source>
</evidence>
<feature type="compositionally biased region" description="Basic and acidic residues" evidence="1">
    <location>
        <begin position="35"/>
        <end position="47"/>
    </location>
</feature>
<reference evidence="2 3" key="1">
    <citation type="journal article" date="2019" name="Sci. Rep.">
        <title>Orb-weaving spider Araneus ventricosus genome elucidates the spidroin gene catalogue.</title>
        <authorList>
            <person name="Kono N."/>
            <person name="Nakamura H."/>
            <person name="Ohtoshi R."/>
            <person name="Moran D.A.P."/>
            <person name="Shinohara A."/>
            <person name="Yoshida Y."/>
            <person name="Fujiwara M."/>
            <person name="Mori M."/>
            <person name="Tomita M."/>
            <person name="Arakawa K."/>
        </authorList>
    </citation>
    <scope>NUCLEOTIDE SEQUENCE [LARGE SCALE GENOMIC DNA]</scope>
</reference>
<dbReference type="Proteomes" id="UP000499080">
    <property type="component" value="Unassembled WGS sequence"/>
</dbReference>
<comment type="caution">
    <text evidence="2">The sequence shown here is derived from an EMBL/GenBank/DDBJ whole genome shotgun (WGS) entry which is preliminary data.</text>
</comment>
<sequence>MSSFLLKRLPTCFRVFASPGATAVLMKNGQQGQPEKSRKQNGEKKSPSNDFSGILGEKVSSAGDRNNSIRVSGRKELIS</sequence>
<accession>A0A4Y2F3E9</accession>
<dbReference type="EMBL" id="BGPR01000802">
    <property type="protein sequence ID" value="GBM36060.1"/>
    <property type="molecule type" value="Genomic_DNA"/>
</dbReference>
<proteinExistence type="predicted"/>
<dbReference type="AlphaFoldDB" id="A0A4Y2F3E9"/>
<gene>
    <name evidence="2" type="ORF">AVEN_221228_1</name>
</gene>
<feature type="region of interest" description="Disordered" evidence="1">
    <location>
        <begin position="26"/>
        <end position="79"/>
    </location>
</feature>
<evidence type="ECO:0000256" key="1">
    <source>
        <dbReference type="SAM" id="MobiDB-lite"/>
    </source>
</evidence>